<dbReference type="Pfam" id="PF00932">
    <property type="entry name" value="LTD"/>
    <property type="match status" value="1"/>
</dbReference>
<evidence type="ECO:0000259" key="2">
    <source>
        <dbReference type="Pfam" id="PF00932"/>
    </source>
</evidence>
<feature type="chain" id="PRO_5009528491" description="LTD domain-containing protein" evidence="1">
    <location>
        <begin position="26"/>
        <end position="190"/>
    </location>
</feature>
<keyword evidence="1" id="KW-0732">Signal</keyword>
<organism evidence="3 4">
    <name type="scientific">Candidatus Raymondbacteria bacterium RIFOXYD12_FULL_49_13</name>
    <dbReference type="NCBI Taxonomy" id="1817890"/>
    <lineage>
        <taxon>Bacteria</taxon>
        <taxon>Raymondiibacteriota</taxon>
    </lineage>
</organism>
<accession>A0A1F7F7Y6</accession>
<dbReference type="AlphaFoldDB" id="A0A1F7F7Y6"/>
<name>A0A1F7F7Y6_UNCRA</name>
<dbReference type="SUPFAM" id="SSF74853">
    <property type="entry name" value="Lamin A/C globular tail domain"/>
    <property type="match status" value="1"/>
</dbReference>
<protein>
    <recommendedName>
        <fullName evidence="2">LTD domain-containing protein</fullName>
    </recommendedName>
</protein>
<dbReference type="Proteomes" id="UP000179243">
    <property type="component" value="Unassembled WGS sequence"/>
</dbReference>
<evidence type="ECO:0000313" key="4">
    <source>
        <dbReference type="Proteomes" id="UP000179243"/>
    </source>
</evidence>
<sequence length="190" mass="20702">MRTLLTLLLATMACLCLLHCGGKDAIPVTPDDTEGKAGKIVINEFMTSNRQLGADTIILDDQSDAADWIEFYNAGDSAMSLVGLWVTDDTLDPLQYALDDTVLQPGGFYILWCDHDSLNEFPNHAPFRLSAGLGEVIGLYRTADTSIADLIDFSAIPEARVTNKSYGRVQDGAPTWCQQSFPTPCLPNRG</sequence>
<gene>
    <name evidence="3" type="ORF">A2519_11230</name>
</gene>
<feature type="signal peptide" evidence="1">
    <location>
        <begin position="1"/>
        <end position="25"/>
    </location>
</feature>
<dbReference type="EMBL" id="MFYX01000104">
    <property type="protein sequence ID" value="OGK02627.1"/>
    <property type="molecule type" value="Genomic_DNA"/>
</dbReference>
<reference evidence="3 4" key="1">
    <citation type="journal article" date="2016" name="Nat. Commun.">
        <title>Thousands of microbial genomes shed light on interconnected biogeochemical processes in an aquifer system.</title>
        <authorList>
            <person name="Anantharaman K."/>
            <person name="Brown C.T."/>
            <person name="Hug L.A."/>
            <person name="Sharon I."/>
            <person name="Castelle C.J."/>
            <person name="Probst A.J."/>
            <person name="Thomas B.C."/>
            <person name="Singh A."/>
            <person name="Wilkins M.J."/>
            <person name="Karaoz U."/>
            <person name="Brodie E.L."/>
            <person name="Williams K.H."/>
            <person name="Hubbard S.S."/>
            <person name="Banfield J.F."/>
        </authorList>
    </citation>
    <scope>NUCLEOTIDE SEQUENCE [LARGE SCALE GENOMIC DNA]</scope>
</reference>
<evidence type="ECO:0000313" key="3">
    <source>
        <dbReference type="EMBL" id="OGK02627.1"/>
    </source>
</evidence>
<dbReference type="InterPro" id="IPR036415">
    <property type="entry name" value="Lamin_tail_dom_sf"/>
</dbReference>
<comment type="caution">
    <text evidence="3">The sequence shown here is derived from an EMBL/GenBank/DDBJ whole genome shotgun (WGS) entry which is preliminary data.</text>
</comment>
<proteinExistence type="predicted"/>
<evidence type="ECO:0000256" key="1">
    <source>
        <dbReference type="SAM" id="SignalP"/>
    </source>
</evidence>
<dbReference type="InterPro" id="IPR001322">
    <property type="entry name" value="Lamin_tail_dom"/>
</dbReference>
<feature type="domain" description="LTD" evidence="2">
    <location>
        <begin position="36"/>
        <end position="146"/>
    </location>
</feature>